<protein>
    <submittedName>
        <fullName evidence="5">Taurine transport ATP-binding protein TauB</fullName>
    </submittedName>
</protein>
<evidence type="ECO:0000256" key="2">
    <source>
        <dbReference type="ARBA" id="ARBA00022741"/>
    </source>
</evidence>
<dbReference type="Pfam" id="PF00005">
    <property type="entry name" value="ABC_tran"/>
    <property type="match status" value="1"/>
</dbReference>
<dbReference type="CDD" id="cd03293">
    <property type="entry name" value="ABC_NrtD_SsuB_transporters"/>
    <property type="match status" value="1"/>
</dbReference>
<dbReference type="InterPro" id="IPR003593">
    <property type="entry name" value="AAA+_ATPase"/>
</dbReference>
<gene>
    <name evidence="5" type="ORF">DCCM_0522</name>
</gene>
<keyword evidence="1" id="KW-0813">Transport</keyword>
<dbReference type="SUPFAM" id="SSF52540">
    <property type="entry name" value="P-loop containing nucleoside triphosphate hydrolases"/>
    <property type="match status" value="1"/>
</dbReference>
<evidence type="ECO:0000256" key="3">
    <source>
        <dbReference type="ARBA" id="ARBA00022840"/>
    </source>
</evidence>
<keyword evidence="3 5" id="KW-0067">ATP-binding</keyword>
<sequence length="255" mass="28625">MNGLTGEGAMVRVNGLSLWYGGGEHRVQALDRISFTIPRGGTCAVIGPSGSGKSTLLYVFSGLLEEYSGEVLVDGEKVPRGRRKTALILQDHGLLPWKKVWDNAALGLAIRRVPPAIKRERIASILKEMGLWEMRNRYPSQLSGGQRQRIGIARALALEPDLLLMDEPFSSLDALTRETMQQLLLNIWLKDRITIVLVTHSIEEAIFLGQRIIVLSERPGRVVEVVDNPRAGRMDYRKTGEFYRMATRVRELLEH</sequence>
<dbReference type="Gene3D" id="3.40.50.300">
    <property type="entry name" value="P-loop containing nucleotide triphosphate hydrolases"/>
    <property type="match status" value="1"/>
</dbReference>
<dbReference type="InterPro" id="IPR027417">
    <property type="entry name" value="P-loop_NTPase"/>
</dbReference>
<feature type="domain" description="ABC transporter" evidence="4">
    <location>
        <begin position="11"/>
        <end position="242"/>
    </location>
</feature>
<dbReference type="EMBL" id="BFAV01000025">
    <property type="protein sequence ID" value="GBF32328.1"/>
    <property type="molecule type" value="Genomic_DNA"/>
</dbReference>
<evidence type="ECO:0000313" key="5">
    <source>
        <dbReference type="EMBL" id="GBF32328.1"/>
    </source>
</evidence>
<accession>A0A2L2X8A0</accession>
<dbReference type="SMART" id="SM00382">
    <property type="entry name" value="AAA"/>
    <property type="match status" value="1"/>
</dbReference>
<dbReference type="InterPro" id="IPR017871">
    <property type="entry name" value="ABC_transporter-like_CS"/>
</dbReference>
<reference evidence="6" key="1">
    <citation type="submission" date="2018-02" db="EMBL/GenBank/DDBJ databases">
        <title>Genome sequence of Desulfocucumis palustris strain NAW-5.</title>
        <authorList>
            <person name="Watanabe M."/>
            <person name="Kojima H."/>
            <person name="Fukui M."/>
        </authorList>
    </citation>
    <scope>NUCLEOTIDE SEQUENCE [LARGE SCALE GENOMIC DNA]</scope>
    <source>
        <strain evidence="6">NAW-5</strain>
    </source>
</reference>
<name>A0A2L2X8A0_9FIRM</name>
<dbReference type="Proteomes" id="UP000239549">
    <property type="component" value="Unassembled WGS sequence"/>
</dbReference>
<dbReference type="PANTHER" id="PTHR42788:SF20">
    <property type="entry name" value="ABC TRANSPORTER ATP-BINDING PROTEIN"/>
    <property type="match status" value="1"/>
</dbReference>
<organism evidence="5 6">
    <name type="scientific">Desulfocucumis palustris</name>
    <dbReference type="NCBI Taxonomy" id="1898651"/>
    <lineage>
        <taxon>Bacteria</taxon>
        <taxon>Bacillati</taxon>
        <taxon>Bacillota</taxon>
        <taxon>Clostridia</taxon>
        <taxon>Eubacteriales</taxon>
        <taxon>Desulfocucumaceae</taxon>
        <taxon>Desulfocucumis</taxon>
    </lineage>
</organism>
<evidence type="ECO:0000256" key="1">
    <source>
        <dbReference type="ARBA" id="ARBA00022448"/>
    </source>
</evidence>
<evidence type="ECO:0000259" key="4">
    <source>
        <dbReference type="PROSITE" id="PS50893"/>
    </source>
</evidence>
<dbReference type="AlphaFoldDB" id="A0A2L2X8A0"/>
<dbReference type="GO" id="GO:0005524">
    <property type="term" value="F:ATP binding"/>
    <property type="evidence" value="ECO:0007669"/>
    <property type="project" value="UniProtKB-KW"/>
</dbReference>
<dbReference type="GO" id="GO:0016887">
    <property type="term" value="F:ATP hydrolysis activity"/>
    <property type="evidence" value="ECO:0007669"/>
    <property type="project" value="InterPro"/>
</dbReference>
<keyword evidence="6" id="KW-1185">Reference proteome</keyword>
<dbReference type="PROSITE" id="PS00211">
    <property type="entry name" value="ABC_TRANSPORTER_1"/>
    <property type="match status" value="1"/>
</dbReference>
<comment type="caution">
    <text evidence="5">The sequence shown here is derived from an EMBL/GenBank/DDBJ whole genome shotgun (WGS) entry which is preliminary data.</text>
</comment>
<dbReference type="InterPro" id="IPR050166">
    <property type="entry name" value="ABC_transporter_ATP-bind"/>
</dbReference>
<evidence type="ECO:0000313" key="6">
    <source>
        <dbReference type="Proteomes" id="UP000239549"/>
    </source>
</evidence>
<keyword evidence="2" id="KW-0547">Nucleotide-binding</keyword>
<dbReference type="PANTHER" id="PTHR42788">
    <property type="entry name" value="TAURINE IMPORT ATP-BINDING PROTEIN-RELATED"/>
    <property type="match status" value="1"/>
</dbReference>
<dbReference type="PROSITE" id="PS50893">
    <property type="entry name" value="ABC_TRANSPORTER_2"/>
    <property type="match status" value="1"/>
</dbReference>
<proteinExistence type="predicted"/>
<dbReference type="InterPro" id="IPR003439">
    <property type="entry name" value="ABC_transporter-like_ATP-bd"/>
</dbReference>